<keyword evidence="1" id="KW-1133">Transmembrane helix</keyword>
<dbReference type="EMBL" id="FZOS01000039">
    <property type="protein sequence ID" value="SNT08681.1"/>
    <property type="molecule type" value="Genomic_DNA"/>
</dbReference>
<dbReference type="EMBL" id="FZOS01000034">
    <property type="protein sequence ID" value="SNT04321.1"/>
    <property type="molecule type" value="Genomic_DNA"/>
</dbReference>
<evidence type="ECO:0000313" key="4">
    <source>
        <dbReference type="EMBL" id="SNT08681.1"/>
    </source>
</evidence>
<protein>
    <submittedName>
        <fullName evidence="2">Uncharacterized protein</fullName>
    </submittedName>
</protein>
<reference evidence="5" key="1">
    <citation type="submission" date="2017-06" db="EMBL/GenBank/DDBJ databases">
        <authorList>
            <person name="Varghese N."/>
            <person name="Submissions S."/>
        </authorList>
    </citation>
    <scope>NUCLEOTIDE SEQUENCE [LARGE SCALE GENOMIC DNA]</scope>
    <source>
        <strain evidence="5">LNB2</strain>
    </source>
</reference>
<accession>A0A239E7U5</accession>
<dbReference type="EMBL" id="FZOS01000005">
    <property type="protein sequence ID" value="SNS39992.1"/>
    <property type="molecule type" value="Genomic_DNA"/>
</dbReference>
<sequence>VATRYDKSKSSYLGFVSLASALLWLPFVHVA</sequence>
<proteinExistence type="predicted"/>
<evidence type="ECO:0000313" key="2">
    <source>
        <dbReference type="EMBL" id="SNS39992.1"/>
    </source>
</evidence>
<feature type="transmembrane region" description="Helical" evidence="1">
    <location>
        <begin position="12"/>
        <end position="30"/>
    </location>
</feature>
<keyword evidence="1" id="KW-0812">Transmembrane</keyword>
<evidence type="ECO:0000313" key="5">
    <source>
        <dbReference type="Proteomes" id="UP000198281"/>
    </source>
</evidence>
<keyword evidence="1" id="KW-0472">Membrane</keyword>
<name>A0A239E7U5_9SPHN</name>
<gene>
    <name evidence="2" type="ORF">SAMN06295912_105225</name>
    <name evidence="3" type="ORF">SAMN06295912_1341</name>
    <name evidence="4" type="ORF">SAMN06295912_1391</name>
</gene>
<feature type="non-terminal residue" evidence="2">
    <location>
        <position position="1"/>
    </location>
</feature>
<evidence type="ECO:0000313" key="3">
    <source>
        <dbReference type="EMBL" id="SNT04321.1"/>
    </source>
</evidence>
<evidence type="ECO:0000256" key="1">
    <source>
        <dbReference type="SAM" id="Phobius"/>
    </source>
</evidence>
<dbReference type="AlphaFoldDB" id="A0A239E7U5"/>
<organism evidence="2 5">
    <name type="scientific">Edaphosphingomonas laterariae</name>
    <dbReference type="NCBI Taxonomy" id="861865"/>
    <lineage>
        <taxon>Bacteria</taxon>
        <taxon>Pseudomonadati</taxon>
        <taxon>Pseudomonadota</taxon>
        <taxon>Alphaproteobacteria</taxon>
        <taxon>Sphingomonadales</taxon>
        <taxon>Rhizorhabdaceae</taxon>
        <taxon>Edaphosphingomonas</taxon>
    </lineage>
</organism>
<keyword evidence="5" id="KW-1185">Reference proteome</keyword>
<reference evidence="2" key="2">
    <citation type="submission" date="2017-06" db="EMBL/GenBank/DDBJ databases">
        <authorList>
            <person name="Kim H.J."/>
            <person name="Triplett B.A."/>
        </authorList>
    </citation>
    <scope>NUCLEOTIDE SEQUENCE [LARGE SCALE GENOMIC DNA]</scope>
    <source>
        <strain evidence="2">LNB2</strain>
    </source>
</reference>
<dbReference type="Proteomes" id="UP000198281">
    <property type="component" value="Unassembled WGS sequence"/>
</dbReference>